<organism evidence="2 3">
    <name type="scientific">Eschrichtius robustus</name>
    <name type="common">California gray whale</name>
    <name type="synonym">Eschrichtius gibbosus</name>
    <dbReference type="NCBI Taxonomy" id="9764"/>
    <lineage>
        <taxon>Eukaryota</taxon>
        <taxon>Metazoa</taxon>
        <taxon>Chordata</taxon>
        <taxon>Craniata</taxon>
        <taxon>Vertebrata</taxon>
        <taxon>Euteleostomi</taxon>
        <taxon>Mammalia</taxon>
        <taxon>Eutheria</taxon>
        <taxon>Laurasiatheria</taxon>
        <taxon>Artiodactyla</taxon>
        <taxon>Whippomorpha</taxon>
        <taxon>Cetacea</taxon>
        <taxon>Mysticeti</taxon>
        <taxon>Eschrichtiidae</taxon>
        <taxon>Eschrichtius</taxon>
    </lineage>
</organism>
<evidence type="ECO:0000313" key="3">
    <source>
        <dbReference type="Proteomes" id="UP001159641"/>
    </source>
</evidence>
<feature type="compositionally biased region" description="Basic and acidic residues" evidence="1">
    <location>
        <begin position="97"/>
        <end position="110"/>
    </location>
</feature>
<feature type="region of interest" description="Disordered" evidence="1">
    <location>
        <begin position="1"/>
        <end position="110"/>
    </location>
</feature>
<gene>
    <name evidence="2" type="ORF">J1605_004739</name>
</gene>
<keyword evidence="3" id="KW-1185">Reference proteome</keyword>
<sequence>MEDPSVSSKPKKKKSFSKEDLVSSDLEETAASGSIPKRKKSFPKEEPVSDPEESGNKRVPKKKRKFSSKEEPLSSGPEEAAASKSSGSPKKKTLRKLSQENENRHFPGGA</sequence>
<proteinExistence type="predicted"/>
<dbReference type="Proteomes" id="UP001159641">
    <property type="component" value="Unassembled WGS sequence"/>
</dbReference>
<accession>A0AB34HF47</accession>
<evidence type="ECO:0000256" key="1">
    <source>
        <dbReference type="SAM" id="MobiDB-lite"/>
    </source>
</evidence>
<feature type="compositionally biased region" description="Low complexity" evidence="1">
    <location>
        <begin position="74"/>
        <end position="88"/>
    </location>
</feature>
<protein>
    <submittedName>
        <fullName evidence="2">Uncharacterized protein</fullName>
    </submittedName>
</protein>
<comment type="caution">
    <text evidence="2">The sequence shown here is derived from an EMBL/GenBank/DDBJ whole genome shotgun (WGS) entry which is preliminary data.</text>
</comment>
<reference evidence="2 3" key="1">
    <citation type="submission" date="2022-11" db="EMBL/GenBank/DDBJ databases">
        <title>Whole genome sequence of Eschrichtius robustus ER-17-0199.</title>
        <authorList>
            <person name="Bruniche-Olsen A."/>
            <person name="Black A.N."/>
            <person name="Fields C.J."/>
            <person name="Walden K."/>
            <person name="Dewoody J.A."/>
        </authorList>
    </citation>
    <scope>NUCLEOTIDE SEQUENCE [LARGE SCALE GENOMIC DNA]</scope>
    <source>
        <strain evidence="2">ER-17-0199</strain>
        <tissue evidence="2">Blubber</tissue>
    </source>
</reference>
<evidence type="ECO:0000313" key="2">
    <source>
        <dbReference type="EMBL" id="KAJ8789987.1"/>
    </source>
</evidence>
<name>A0AB34HF47_ESCRO</name>
<dbReference type="EMBL" id="JAIQCJ010001385">
    <property type="protein sequence ID" value="KAJ8789987.1"/>
    <property type="molecule type" value="Genomic_DNA"/>
</dbReference>
<dbReference type="AlphaFoldDB" id="A0AB34HF47"/>